<dbReference type="InterPro" id="IPR017853">
    <property type="entry name" value="GH"/>
</dbReference>
<feature type="chain" id="PRO_5047488329" evidence="1">
    <location>
        <begin position="21"/>
        <end position="494"/>
    </location>
</feature>
<gene>
    <name evidence="4" type="ORF">K1Y79_22560</name>
</gene>
<name>A0ABS7GKG4_9BACT</name>
<proteinExistence type="predicted"/>
<evidence type="ECO:0000259" key="3">
    <source>
        <dbReference type="Pfam" id="PF17189"/>
    </source>
</evidence>
<dbReference type="RefSeq" id="WP_220252461.1">
    <property type="nucleotide sequence ID" value="NZ_JAICCF010000004.1"/>
</dbReference>
<keyword evidence="4" id="KW-0326">Glycosidase</keyword>
<keyword evidence="5" id="KW-1185">Reference proteome</keyword>
<feature type="domain" description="Glycosyl hydrolase family 30 beta sandwich" evidence="3">
    <location>
        <begin position="406"/>
        <end position="487"/>
    </location>
</feature>
<accession>A0ABS7GKG4</accession>
<dbReference type="InterPro" id="IPR033452">
    <property type="entry name" value="GH30_C"/>
</dbReference>
<dbReference type="InterPro" id="IPR039514">
    <property type="entry name" value="6GAL-like"/>
</dbReference>
<evidence type="ECO:0000256" key="1">
    <source>
        <dbReference type="SAM" id="SignalP"/>
    </source>
</evidence>
<keyword evidence="4" id="KW-0119">Carbohydrate metabolism</keyword>
<reference evidence="4 5" key="1">
    <citation type="submission" date="2021-08" db="EMBL/GenBank/DDBJ databases">
        <title>The genome sequence of Chitinophaga sp. B61.</title>
        <authorList>
            <person name="Zhang X."/>
        </authorList>
    </citation>
    <scope>NUCLEOTIDE SEQUENCE [LARGE SCALE GENOMIC DNA]</scope>
    <source>
        <strain evidence="4 5">B61</strain>
    </source>
</reference>
<dbReference type="Gene3D" id="3.20.20.80">
    <property type="entry name" value="Glycosidases"/>
    <property type="match status" value="1"/>
</dbReference>
<dbReference type="Proteomes" id="UP000812961">
    <property type="component" value="Unassembled WGS sequence"/>
</dbReference>
<protein>
    <submittedName>
        <fullName evidence="4">Xylanase</fullName>
    </submittedName>
</protein>
<comment type="caution">
    <text evidence="4">The sequence shown here is derived from an EMBL/GenBank/DDBJ whole genome shotgun (WGS) entry which is preliminary data.</text>
</comment>
<dbReference type="SUPFAM" id="SSF51445">
    <property type="entry name" value="(Trans)glycosidases"/>
    <property type="match status" value="1"/>
</dbReference>
<evidence type="ECO:0000313" key="5">
    <source>
        <dbReference type="Proteomes" id="UP000812961"/>
    </source>
</evidence>
<dbReference type="Gene3D" id="2.60.40.1180">
    <property type="entry name" value="Golgi alpha-mannosidase II"/>
    <property type="match status" value="1"/>
</dbReference>
<sequence length="494" mass="54438">MRRLIMPVLMVFAYMKTAVGQTTAVHVCLDPGTTYQTIDNFSASDAWSVQFVGNWPEQKRNAMADWLFSTDTSATGNPIGIGLSMWRFNIGAGSAEQGDSSAIRDEWRRANEWQRQSGQLWFLEAARKRKVNQFLAFLNSPPVNLTLNGKAFAYNGISNISPEKYDALATYIANALTGIRKKTGIHFDYISPINEPQWDWSDGKQEGCPYDNEQISGVTKSLSRTLRAKKINTKILIGEAGKLDYLYSAADKPAKGKQVSAFFDPSSALYVGNLPNVSRTIAGHSYFTTSPASVAVSTREAVAKSVAAVPGLGFWQSEYCILGDNAGEINGNKRDYGMEAALYLATVIHRDLAIANARAWQYWLAISPYDYKDGLIYIDRKKSDGAYHDSKMLWAMGNYSRFIRPGAQRIAAQLQGDSTLLVSAYKNADKSICMVIVNNSQQEKQLVAHTSDGSISRMRTYVTSDAGSLQPLPVKDHIIIPARAVVTVTGSIKP</sequence>
<dbReference type="InterPro" id="IPR039743">
    <property type="entry name" value="6GAL/EXGAL"/>
</dbReference>
<feature type="signal peptide" evidence="1">
    <location>
        <begin position="1"/>
        <end position="20"/>
    </location>
</feature>
<organism evidence="4 5">
    <name type="scientific">Chitinophaga rhizophila</name>
    <dbReference type="NCBI Taxonomy" id="2866212"/>
    <lineage>
        <taxon>Bacteria</taxon>
        <taxon>Pseudomonadati</taxon>
        <taxon>Bacteroidota</taxon>
        <taxon>Chitinophagia</taxon>
        <taxon>Chitinophagales</taxon>
        <taxon>Chitinophagaceae</taxon>
        <taxon>Chitinophaga</taxon>
    </lineage>
</organism>
<keyword evidence="1" id="KW-0732">Signal</keyword>
<keyword evidence="4" id="KW-0858">Xylan degradation</keyword>
<evidence type="ECO:0000259" key="2">
    <source>
        <dbReference type="Pfam" id="PF14587"/>
    </source>
</evidence>
<feature type="domain" description="Endo-beta-1,6-galactanase-like" evidence="2">
    <location>
        <begin position="25"/>
        <end position="377"/>
    </location>
</feature>
<evidence type="ECO:0000313" key="4">
    <source>
        <dbReference type="EMBL" id="MBW8687137.1"/>
    </source>
</evidence>
<dbReference type="SUPFAM" id="SSF51011">
    <property type="entry name" value="Glycosyl hydrolase domain"/>
    <property type="match status" value="1"/>
</dbReference>
<keyword evidence="4" id="KW-0378">Hydrolase</keyword>
<dbReference type="PANTHER" id="PTHR42767:SF1">
    <property type="entry name" value="ENDO-BETA-1,6-GALACTANASE-LIKE DOMAIN-CONTAINING PROTEIN"/>
    <property type="match status" value="1"/>
</dbReference>
<dbReference type="EMBL" id="JAICCF010000004">
    <property type="protein sequence ID" value="MBW8687137.1"/>
    <property type="molecule type" value="Genomic_DNA"/>
</dbReference>
<dbReference type="Pfam" id="PF14587">
    <property type="entry name" value="Glyco_hydr_30_2"/>
    <property type="match status" value="1"/>
</dbReference>
<dbReference type="InterPro" id="IPR013780">
    <property type="entry name" value="Glyco_hydro_b"/>
</dbReference>
<keyword evidence="4" id="KW-0624">Polysaccharide degradation</keyword>
<dbReference type="Pfam" id="PF17189">
    <property type="entry name" value="Glyco_hydro_30C"/>
    <property type="match status" value="1"/>
</dbReference>
<dbReference type="GO" id="GO:0045493">
    <property type="term" value="P:xylan catabolic process"/>
    <property type="evidence" value="ECO:0007669"/>
    <property type="project" value="UniProtKB-KW"/>
</dbReference>
<dbReference type="GO" id="GO:0016798">
    <property type="term" value="F:hydrolase activity, acting on glycosyl bonds"/>
    <property type="evidence" value="ECO:0007669"/>
    <property type="project" value="UniProtKB-KW"/>
</dbReference>
<dbReference type="PANTHER" id="PTHR42767">
    <property type="entry name" value="ENDO-BETA-1,6-GALACTANASE"/>
    <property type="match status" value="1"/>
</dbReference>